<dbReference type="AlphaFoldDB" id="A0A816MLG4"/>
<evidence type="ECO:0000313" key="1">
    <source>
        <dbReference type="EMBL" id="CAF2017171.1"/>
    </source>
</evidence>
<reference evidence="1" key="1">
    <citation type="submission" date="2021-01" db="EMBL/GenBank/DDBJ databases">
        <authorList>
            <consortium name="Genoscope - CEA"/>
            <person name="William W."/>
        </authorList>
    </citation>
    <scope>NUCLEOTIDE SEQUENCE</scope>
</reference>
<name>A0A816MLG4_BRANA</name>
<sequence>SNFCNRGPKQEASAFSCDRSFLALCNRERVQYDTDLFVILLKRFW</sequence>
<dbReference type="Proteomes" id="UP001295469">
    <property type="component" value="Chromosome C07"/>
</dbReference>
<protein>
    <submittedName>
        <fullName evidence="1">(rape) hypothetical protein</fullName>
    </submittedName>
</protein>
<gene>
    <name evidence="1" type="ORF">DARMORV10_C07P44240.1</name>
</gene>
<proteinExistence type="predicted"/>
<feature type="non-terminal residue" evidence="1">
    <location>
        <position position="1"/>
    </location>
</feature>
<organism evidence="1">
    <name type="scientific">Brassica napus</name>
    <name type="common">Rape</name>
    <dbReference type="NCBI Taxonomy" id="3708"/>
    <lineage>
        <taxon>Eukaryota</taxon>
        <taxon>Viridiplantae</taxon>
        <taxon>Streptophyta</taxon>
        <taxon>Embryophyta</taxon>
        <taxon>Tracheophyta</taxon>
        <taxon>Spermatophyta</taxon>
        <taxon>Magnoliopsida</taxon>
        <taxon>eudicotyledons</taxon>
        <taxon>Gunneridae</taxon>
        <taxon>Pentapetalae</taxon>
        <taxon>rosids</taxon>
        <taxon>malvids</taxon>
        <taxon>Brassicales</taxon>
        <taxon>Brassicaceae</taxon>
        <taxon>Brassiceae</taxon>
        <taxon>Brassica</taxon>
    </lineage>
</organism>
<accession>A0A816MLG4</accession>
<dbReference type="EMBL" id="HG994371">
    <property type="protein sequence ID" value="CAF2017171.1"/>
    <property type="molecule type" value="Genomic_DNA"/>
</dbReference>